<protein>
    <recommendedName>
        <fullName evidence="3">Winged helix DNA-binding domain-containing protein</fullName>
    </recommendedName>
</protein>
<evidence type="ECO:0000313" key="1">
    <source>
        <dbReference type="EMBL" id="MCD1293539.1"/>
    </source>
</evidence>
<comment type="caution">
    <text evidence="1">The sequence shown here is derived from an EMBL/GenBank/DDBJ whole genome shotgun (WGS) entry which is preliminary data.</text>
</comment>
<accession>A0AAP2R9T3</accession>
<dbReference type="EMBL" id="PGCK01000001">
    <property type="protein sequence ID" value="MCD1293539.1"/>
    <property type="molecule type" value="Genomic_DNA"/>
</dbReference>
<sequence>MAFDKNFDLVIEEISILNKIFDNKDDVNGIKKSGLTIKNKDKHLKKLLDLGLISESKEGRATFYKITENGKEYYTNNRNELLTKLSSRASKAPKPKKAAGNDLILQRLDIIEKKLDELFAILNTSPGRTIEVKSIPNKPNSDLMMFEAALKEEYKKLKERDFLGDGSVWHQELKKIIMERYRYQDYEYDEMLQSLIRSKIGMIVLSQGREKTWIEIKE</sequence>
<dbReference type="AlphaFoldDB" id="A0AAP2R9T3"/>
<dbReference type="Gene3D" id="1.10.10.10">
    <property type="entry name" value="Winged helix-like DNA-binding domain superfamily/Winged helix DNA-binding domain"/>
    <property type="match status" value="1"/>
</dbReference>
<name>A0AAP2R9T3_9EURY</name>
<organism evidence="1 2">
    <name type="scientific">Methanooceanicella nereidis</name>
    <dbReference type="NCBI Taxonomy" id="2052831"/>
    <lineage>
        <taxon>Archaea</taxon>
        <taxon>Methanobacteriati</taxon>
        <taxon>Methanobacteriota</taxon>
        <taxon>Stenosarchaea group</taxon>
        <taxon>Methanomicrobia</taxon>
        <taxon>Methanocellales</taxon>
        <taxon>Methanocellaceae</taxon>
        <taxon>Methanooceanicella</taxon>
    </lineage>
</organism>
<dbReference type="SUPFAM" id="SSF46785">
    <property type="entry name" value="Winged helix' DNA-binding domain"/>
    <property type="match status" value="1"/>
</dbReference>
<reference evidence="1 2" key="1">
    <citation type="submission" date="2017-11" db="EMBL/GenBank/DDBJ databases">
        <title>Isolation and Characterization of Family Methanocellaceae Species from Potential Methane Hydrate Area Offshore Southwestern Taiwan.</title>
        <authorList>
            <person name="Zhang W.-L."/>
            <person name="Chen W.-C."/>
            <person name="Lai M.-C."/>
            <person name="Chen S.-C."/>
        </authorList>
    </citation>
    <scope>NUCLEOTIDE SEQUENCE [LARGE SCALE GENOMIC DNA]</scope>
    <source>
        <strain evidence="1 2">CWC-04</strain>
    </source>
</reference>
<dbReference type="InterPro" id="IPR036388">
    <property type="entry name" value="WH-like_DNA-bd_sf"/>
</dbReference>
<gene>
    <name evidence="1" type="ORF">CUJ83_00825</name>
</gene>
<dbReference type="InterPro" id="IPR036390">
    <property type="entry name" value="WH_DNA-bd_sf"/>
</dbReference>
<evidence type="ECO:0008006" key="3">
    <source>
        <dbReference type="Google" id="ProtNLM"/>
    </source>
</evidence>
<dbReference type="Proteomes" id="UP001320159">
    <property type="component" value="Unassembled WGS sequence"/>
</dbReference>
<evidence type="ECO:0000313" key="2">
    <source>
        <dbReference type="Proteomes" id="UP001320159"/>
    </source>
</evidence>
<keyword evidence="2" id="KW-1185">Reference proteome</keyword>
<dbReference type="RefSeq" id="WP_230739483.1">
    <property type="nucleotide sequence ID" value="NZ_PGCK01000001.1"/>
</dbReference>
<proteinExistence type="predicted"/>